<dbReference type="SUPFAM" id="SSF140864">
    <property type="entry name" value="TROVE domain-like"/>
    <property type="match status" value="1"/>
</dbReference>
<evidence type="ECO:0000256" key="6">
    <source>
        <dbReference type="ARBA" id="ARBA00023274"/>
    </source>
</evidence>
<evidence type="ECO:0000256" key="1">
    <source>
        <dbReference type="ARBA" id="ARBA00004496"/>
    </source>
</evidence>
<evidence type="ECO:0000256" key="7">
    <source>
        <dbReference type="SAM" id="MobiDB-lite"/>
    </source>
</evidence>
<dbReference type="InterPro" id="IPR036465">
    <property type="entry name" value="vWFA_dom_sf"/>
</dbReference>
<organism evidence="9 10">
    <name type="scientific">Micromonospora craterilacus</name>
    <dbReference type="NCBI Taxonomy" id="1655439"/>
    <lineage>
        <taxon>Bacteria</taxon>
        <taxon>Bacillati</taxon>
        <taxon>Actinomycetota</taxon>
        <taxon>Actinomycetes</taxon>
        <taxon>Micromonosporales</taxon>
        <taxon>Micromonosporaceae</taxon>
        <taxon>Micromonospora</taxon>
    </lineage>
</organism>
<evidence type="ECO:0000256" key="3">
    <source>
        <dbReference type="ARBA" id="ARBA00022490"/>
    </source>
</evidence>
<dbReference type="AlphaFoldDB" id="A0A2W2EHX2"/>
<dbReference type="Pfam" id="PF05731">
    <property type="entry name" value="TROVE"/>
    <property type="match status" value="1"/>
</dbReference>
<keyword evidence="10" id="KW-1185">Reference proteome</keyword>
<reference evidence="9 10" key="1">
    <citation type="submission" date="2018-01" db="EMBL/GenBank/DDBJ databases">
        <title>Draft genome sequence of Jishengella sp. NA12.</title>
        <authorList>
            <person name="Sahin N."/>
            <person name="Ay H."/>
            <person name="Saygin H."/>
        </authorList>
    </citation>
    <scope>NUCLEOTIDE SEQUENCE [LARGE SCALE GENOMIC DNA]</scope>
    <source>
        <strain evidence="9 10">NA12</strain>
    </source>
</reference>
<dbReference type="PROSITE" id="PS50988">
    <property type="entry name" value="TROVE"/>
    <property type="match status" value="1"/>
</dbReference>
<dbReference type="GO" id="GO:0046872">
    <property type="term" value="F:metal ion binding"/>
    <property type="evidence" value="ECO:0007669"/>
    <property type="project" value="UniProtKB-KW"/>
</dbReference>
<dbReference type="Proteomes" id="UP000248924">
    <property type="component" value="Unassembled WGS sequence"/>
</dbReference>
<dbReference type="OrthoDB" id="208855at2"/>
<dbReference type="GO" id="GO:1990904">
    <property type="term" value="C:ribonucleoprotein complex"/>
    <property type="evidence" value="ECO:0007669"/>
    <property type="project" value="UniProtKB-KW"/>
</dbReference>
<accession>A0A2W2EHX2</accession>
<evidence type="ECO:0000256" key="5">
    <source>
        <dbReference type="ARBA" id="ARBA00022884"/>
    </source>
</evidence>
<evidence type="ECO:0000256" key="4">
    <source>
        <dbReference type="ARBA" id="ARBA00022723"/>
    </source>
</evidence>
<evidence type="ECO:0000259" key="8">
    <source>
        <dbReference type="PROSITE" id="PS50988"/>
    </source>
</evidence>
<dbReference type="GO" id="GO:0003723">
    <property type="term" value="F:RNA binding"/>
    <property type="evidence" value="ECO:0007669"/>
    <property type="project" value="UniProtKB-KW"/>
</dbReference>
<dbReference type="Gene3D" id="3.40.50.410">
    <property type="entry name" value="von Willebrand factor, type A domain"/>
    <property type="match status" value="1"/>
</dbReference>
<evidence type="ECO:0000313" key="9">
    <source>
        <dbReference type="EMBL" id="PZG16499.1"/>
    </source>
</evidence>
<dbReference type="SUPFAM" id="SSF53300">
    <property type="entry name" value="vWA-like"/>
    <property type="match status" value="1"/>
</dbReference>
<sequence>MSKFNRPAVRPAATSPVVTASTPTARTHEGGPGFARDAKSELFLLAVTNMVAEKTFYESADARDARFEALVGQVAVADPAWMLGFVGWLRKAANMRSASIVAAAEAVRARLATPVEEGPVTNRQIIGAALLRPDEPGELLAYWMCRYGARIPKPVKRGIADAAVRLYNQRSLLKYDTDGKGIRFGRVLDLVHPVAQSPEQAALFAHMHERMRGRPWSVDPDALPVVAFNATLRELAAEDPAGLLDADKLRAAGMTWEDALSLAGNRVDKARLWEALIPSMGYMALLRNLRNFDQAGVSDATAQQVAVRLADPAEVAKSRQLPMRFLSAYRAAPSLRWSYPLEQALGHALANIPTLEGRTLILVDTSTSMNGTFSKDGTLLRWDAAVIFGVALAQRCAEAEVVSFSSTARYWGDPHGALTKVFPMQQGESLLRSVERWKSGGWFLGGGTATAAALRKHFAGQRRVVVLTDEQQGVDTVEVSKSVPSQVPMYTWNLAGYERGHAPSGGQFRHTFGGLTDQAFRMIPLLERGVSGSWPWESMD</sequence>
<name>A0A2W2EHX2_9ACTN</name>
<feature type="domain" description="TROVE" evidence="8">
    <location>
        <begin position="25"/>
        <end position="357"/>
    </location>
</feature>
<dbReference type="EMBL" id="POTY01000104">
    <property type="protein sequence ID" value="PZG16499.1"/>
    <property type="molecule type" value="Genomic_DNA"/>
</dbReference>
<comment type="similarity">
    <text evidence="2">Belongs to the Ro 60 kDa family.</text>
</comment>
<keyword evidence="6" id="KW-0687">Ribonucleoprotein</keyword>
<dbReference type="RefSeq" id="WP_111214913.1">
    <property type="nucleotide sequence ID" value="NZ_POTY01000104.1"/>
</dbReference>
<comment type="subcellular location">
    <subcellularLocation>
        <location evidence="1">Cytoplasm</location>
    </subcellularLocation>
</comment>
<feature type="region of interest" description="Disordered" evidence="7">
    <location>
        <begin position="1"/>
        <end position="32"/>
    </location>
</feature>
<gene>
    <name evidence="9" type="ORF">C1I95_17410</name>
</gene>
<protein>
    <submittedName>
        <fullName evidence="9">TROVE domain-containing protein</fullName>
    </submittedName>
</protein>
<dbReference type="InterPro" id="IPR040322">
    <property type="entry name" value="TROVE2"/>
</dbReference>
<proteinExistence type="inferred from homology"/>
<keyword evidence="3" id="KW-0963">Cytoplasm</keyword>
<keyword evidence="4" id="KW-0479">Metal-binding</keyword>
<comment type="caution">
    <text evidence="9">The sequence shown here is derived from an EMBL/GenBank/DDBJ whole genome shotgun (WGS) entry which is preliminary data.</text>
</comment>
<feature type="compositionally biased region" description="Polar residues" evidence="7">
    <location>
        <begin position="16"/>
        <end position="25"/>
    </location>
</feature>
<evidence type="ECO:0000313" key="10">
    <source>
        <dbReference type="Proteomes" id="UP000248924"/>
    </source>
</evidence>
<dbReference type="InterPro" id="IPR037214">
    <property type="entry name" value="TROVE_dom_sf"/>
</dbReference>
<dbReference type="PANTHER" id="PTHR14202">
    <property type="entry name" value="60 KDA RIBONUCLEOPROTEIN SSA/RO"/>
    <property type="match status" value="1"/>
</dbReference>
<dbReference type="PANTHER" id="PTHR14202:SF0">
    <property type="entry name" value="RNA-BINDING PROTEIN RO60"/>
    <property type="match status" value="1"/>
</dbReference>
<evidence type="ECO:0000256" key="2">
    <source>
        <dbReference type="ARBA" id="ARBA00007814"/>
    </source>
</evidence>
<dbReference type="InterPro" id="IPR008858">
    <property type="entry name" value="TROVE_dom"/>
</dbReference>
<keyword evidence="5" id="KW-0694">RNA-binding</keyword>
<dbReference type="GO" id="GO:0005737">
    <property type="term" value="C:cytoplasm"/>
    <property type="evidence" value="ECO:0007669"/>
    <property type="project" value="UniProtKB-SubCell"/>
</dbReference>